<sequence>MPVSIEAEKALPRFVELIAQDGDLQDRFNSVDDINSLRNLILSVEPLLTGAALIPLEQATRPPKILVDSGHTSQKIPWRLLRCTGGPLVLQFICLKSNFAIWIEPC</sequence>
<accession>A0A024CI26</accession>
<proteinExistence type="predicted"/>
<evidence type="ECO:0000313" key="1">
    <source>
        <dbReference type="EMBL" id="AHZ34087.1"/>
    </source>
</evidence>
<reference evidence="1" key="1">
    <citation type="journal article" date="2014" name="FEMS Microbiol. Ecol.">
        <title>Development of a targeted metagenomic approach to study a genomic region involved in light harvesting in marine Synechococcus.</title>
        <authorList>
            <person name="Humily F."/>
            <person name="Farrant G.K."/>
            <person name="Marie D."/>
            <person name="Perennou M."/>
            <person name="Mazard S."/>
            <person name="Labadie K."/>
            <person name="Aury J.-M."/>
            <person name="Wincker P."/>
            <person name="Nicolas Segui A."/>
            <person name="Scanlan D.J."/>
            <person name="Garczarek L."/>
        </authorList>
    </citation>
    <scope>NUCLEOTIDE SEQUENCE</scope>
</reference>
<dbReference type="AlphaFoldDB" id="A0A024CI26"/>
<protein>
    <submittedName>
        <fullName evidence="1">Uncharacterized protein</fullName>
    </submittedName>
</protein>
<organism evidence="1">
    <name type="scientific">uncultured Synechococcus sp</name>
    <dbReference type="NCBI Taxonomy" id="154535"/>
    <lineage>
        <taxon>Bacteria</taxon>
        <taxon>Bacillati</taxon>
        <taxon>Cyanobacteriota</taxon>
        <taxon>Cyanophyceae</taxon>
        <taxon>Synechococcales</taxon>
        <taxon>Synechococcaceae</taxon>
        <taxon>Synechococcus</taxon>
        <taxon>environmental samples</taxon>
    </lineage>
</organism>
<gene>
    <name evidence="1" type="primary">unk9</name>
</gene>
<name>A0A024CI26_9SYNE</name>
<dbReference type="EMBL" id="KF846556">
    <property type="protein sequence ID" value="AHZ34087.1"/>
    <property type="molecule type" value="Genomic_DNA"/>
</dbReference>